<dbReference type="OrthoDB" id="6283866at2"/>
<feature type="domain" description="HTH araC/xylS-type" evidence="3">
    <location>
        <begin position="266"/>
        <end position="367"/>
    </location>
</feature>
<dbReference type="PANTHER" id="PTHR43280:SF29">
    <property type="entry name" value="ARAC-FAMILY TRANSCRIPTIONAL REGULATOR"/>
    <property type="match status" value="1"/>
</dbReference>
<feature type="transmembrane region" description="Helical" evidence="2">
    <location>
        <begin position="61"/>
        <end position="84"/>
    </location>
</feature>
<dbReference type="Gene3D" id="1.10.10.60">
    <property type="entry name" value="Homeodomain-like"/>
    <property type="match status" value="1"/>
</dbReference>
<feature type="transmembrane region" description="Helical" evidence="2">
    <location>
        <begin position="209"/>
        <end position="231"/>
    </location>
</feature>
<evidence type="ECO:0000256" key="1">
    <source>
        <dbReference type="ARBA" id="ARBA00023125"/>
    </source>
</evidence>
<evidence type="ECO:0000313" key="5">
    <source>
        <dbReference type="Proteomes" id="UP000318833"/>
    </source>
</evidence>
<dbReference type="AlphaFoldDB" id="A0A554VAW6"/>
<dbReference type="Proteomes" id="UP000318833">
    <property type="component" value="Unassembled WGS sequence"/>
</dbReference>
<keyword evidence="1" id="KW-0238">DNA-binding</keyword>
<evidence type="ECO:0000313" key="4">
    <source>
        <dbReference type="EMBL" id="TSE03424.1"/>
    </source>
</evidence>
<dbReference type="GO" id="GO:0043565">
    <property type="term" value="F:sequence-specific DNA binding"/>
    <property type="evidence" value="ECO:0007669"/>
    <property type="project" value="InterPro"/>
</dbReference>
<sequence>MDVIDFVVFLGISQGIFLAIVLQVLQNKNRLANRVLSMILIIASIMLTGRFFFTVGFPNIFFFRLALFVDILVFIFGPLFYLYYRRLIFNEKTKYVLKYTYFIPALGMVIYHLWTYQYSYDEFFLMFQNGSLTGPFLIVETVGIIFNFYFGYRCFQLLKMYQREEKNNVSYSQHLATYLKTILVISALFLLLWIASYILAYFFNIYSSFLSYNAIWIVVSVFIYVIGFYSLKQPDIFRMPLLRKEQAKNRERLEGQILQELKAGLEKLMIEEKIYLDHKLTLVDLAKNLKTSTNNVSWLLNNIHKTTFYEYINTYRVRAFVEKIKSGEHHQHTLLALSMDSGFNSKSTFNKAFKMIVKDTPSGYVKKIDSL</sequence>
<gene>
    <name evidence="4" type="ORF">FOF46_29340</name>
</gene>
<name>A0A554VAW6_9FLAO</name>
<feature type="transmembrane region" description="Helical" evidence="2">
    <location>
        <begin position="6"/>
        <end position="25"/>
    </location>
</feature>
<dbReference type="SMART" id="SM00342">
    <property type="entry name" value="HTH_ARAC"/>
    <property type="match status" value="1"/>
</dbReference>
<keyword evidence="5" id="KW-1185">Reference proteome</keyword>
<accession>A0A554VAW6</accession>
<protein>
    <submittedName>
        <fullName evidence="4">Helix-turn-helix domain-containing protein</fullName>
    </submittedName>
</protein>
<dbReference type="PANTHER" id="PTHR43280">
    <property type="entry name" value="ARAC-FAMILY TRANSCRIPTIONAL REGULATOR"/>
    <property type="match status" value="1"/>
</dbReference>
<organism evidence="4 5">
    <name type="scientific">Aquimarina algiphila</name>
    <dbReference type="NCBI Taxonomy" id="2047982"/>
    <lineage>
        <taxon>Bacteria</taxon>
        <taxon>Pseudomonadati</taxon>
        <taxon>Bacteroidota</taxon>
        <taxon>Flavobacteriia</taxon>
        <taxon>Flavobacteriales</taxon>
        <taxon>Flavobacteriaceae</taxon>
        <taxon>Aquimarina</taxon>
    </lineage>
</organism>
<reference evidence="4 5" key="1">
    <citation type="submission" date="2019-07" db="EMBL/GenBank/DDBJ databases">
        <title>The draft genome sequence of Aquimarina algiphila M91.</title>
        <authorList>
            <person name="Meng X."/>
        </authorList>
    </citation>
    <scope>NUCLEOTIDE SEQUENCE [LARGE SCALE GENOMIC DNA]</scope>
    <source>
        <strain evidence="4 5">M91</strain>
    </source>
</reference>
<keyword evidence="2" id="KW-1133">Transmembrane helix</keyword>
<feature type="transmembrane region" description="Helical" evidence="2">
    <location>
        <begin position="37"/>
        <end position="55"/>
    </location>
</feature>
<dbReference type="PROSITE" id="PS01124">
    <property type="entry name" value="HTH_ARAC_FAMILY_2"/>
    <property type="match status" value="1"/>
</dbReference>
<evidence type="ECO:0000256" key="2">
    <source>
        <dbReference type="SAM" id="Phobius"/>
    </source>
</evidence>
<dbReference type="RefSeq" id="WP_143919001.1">
    <property type="nucleotide sequence ID" value="NZ_CANMIK010000106.1"/>
</dbReference>
<comment type="caution">
    <text evidence="4">The sequence shown here is derived from an EMBL/GenBank/DDBJ whole genome shotgun (WGS) entry which is preliminary data.</text>
</comment>
<evidence type="ECO:0000259" key="3">
    <source>
        <dbReference type="PROSITE" id="PS01124"/>
    </source>
</evidence>
<dbReference type="InterPro" id="IPR018060">
    <property type="entry name" value="HTH_AraC"/>
</dbReference>
<feature type="transmembrane region" description="Helical" evidence="2">
    <location>
        <begin position="96"/>
        <end position="114"/>
    </location>
</feature>
<keyword evidence="2" id="KW-0472">Membrane</keyword>
<feature type="transmembrane region" description="Helical" evidence="2">
    <location>
        <begin position="175"/>
        <end position="203"/>
    </location>
</feature>
<dbReference type="Pfam" id="PF12833">
    <property type="entry name" value="HTH_18"/>
    <property type="match status" value="1"/>
</dbReference>
<proteinExistence type="predicted"/>
<feature type="transmembrane region" description="Helical" evidence="2">
    <location>
        <begin position="134"/>
        <end position="155"/>
    </location>
</feature>
<keyword evidence="2" id="KW-0812">Transmembrane</keyword>
<dbReference type="GO" id="GO:0003700">
    <property type="term" value="F:DNA-binding transcription factor activity"/>
    <property type="evidence" value="ECO:0007669"/>
    <property type="project" value="InterPro"/>
</dbReference>
<dbReference type="EMBL" id="VLNR01000112">
    <property type="protein sequence ID" value="TSE03424.1"/>
    <property type="molecule type" value="Genomic_DNA"/>
</dbReference>